<dbReference type="SUPFAM" id="SSF50729">
    <property type="entry name" value="PH domain-like"/>
    <property type="match status" value="1"/>
</dbReference>
<proteinExistence type="predicted"/>
<feature type="region of interest" description="Disordered" evidence="1">
    <location>
        <begin position="199"/>
        <end position="245"/>
    </location>
</feature>
<dbReference type="GO" id="GO:0005737">
    <property type="term" value="C:cytoplasm"/>
    <property type="evidence" value="ECO:0007669"/>
    <property type="project" value="TreeGrafter"/>
</dbReference>
<feature type="region of interest" description="Disordered" evidence="1">
    <location>
        <begin position="1"/>
        <end position="20"/>
    </location>
</feature>
<gene>
    <name evidence="3" type="ORF">GSI_01134</name>
</gene>
<dbReference type="GO" id="GO:0005085">
    <property type="term" value="F:guanyl-nucleotide exchange factor activity"/>
    <property type="evidence" value="ECO:0007669"/>
    <property type="project" value="InterPro"/>
</dbReference>
<feature type="region of interest" description="Disordered" evidence="1">
    <location>
        <begin position="1069"/>
        <end position="1089"/>
    </location>
</feature>
<dbReference type="PROSITE" id="PS50010">
    <property type="entry name" value="DH_2"/>
    <property type="match status" value="1"/>
</dbReference>
<dbReference type="Gene3D" id="2.30.29.30">
    <property type="entry name" value="Pleckstrin-homology domain (PH domain)/Phosphotyrosine-binding domain (PTB)"/>
    <property type="match status" value="1"/>
</dbReference>
<dbReference type="OrthoDB" id="1716625at2759"/>
<feature type="compositionally biased region" description="Low complexity" evidence="1">
    <location>
        <begin position="208"/>
        <end position="233"/>
    </location>
</feature>
<dbReference type="Pfam" id="PF00621">
    <property type="entry name" value="RhoGEF"/>
    <property type="match status" value="1"/>
</dbReference>
<feature type="compositionally biased region" description="Pro residues" evidence="1">
    <location>
        <begin position="126"/>
        <end position="140"/>
    </location>
</feature>
<dbReference type="EMBL" id="AYKW01000001">
    <property type="protein sequence ID" value="PIL37440.1"/>
    <property type="molecule type" value="Genomic_DNA"/>
</dbReference>
<evidence type="ECO:0000313" key="3">
    <source>
        <dbReference type="EMBL" id="PIL37440.1"/>
    </source>
</evidence>
<organism evidence="3 4">
    <name type="scientific">Ganoderma sinense ZZ0214-1</name>
    <dbReference type="NCBI Taxonomy" id="1077348"/>
    <lineage>
        <taxon>Eukaryota</taxon>
        <taxon>Fungi</taxon>
        <taxon>Dikarya</taxon>
        <taxon>Basidiomycota</taxon>
        <taxon>Agaricomycotina</taxon>
        <taxon>Agaricomycetes</taxon>
        <taxon>Polyporales</taxon>
        <taxon>Polyporaceae</taxon>
        <taxon>Ganoderma</taxon>
    </lineage>
</organism>
<evidence type="ECO:0000259" key="2">
    <source>
        <dbReference type="PROSITE" id="PS50010"/>
    </source>
</evidence>
<feature type="region of interest" description="Disordered" evidence="1">
    <location>
        <begin position="126"/>
        <end position="159"/>
    </location>
</feature>
<evidence type="ECO:0000256" key="1">
    <source>
        <dbReference type="SAM" id="MobiDB-lite"/>
    </source>
</evidence>
<feature type="region of interest" description="Disordered" evidence="1">
    <location>
        <begin position="1302"/>
        <end position="1425"/>
    </location>
</feature>
<dbReference type="InterPro" id="IPR000219">
    <property type="entry name" value="DH_dom"/>
</dbReference>
<feature type="region of interest" description="Disordered" evidence="1">
    <location>
        <begin position="411"/>
        <end position="442"/>
    </location>
</feature>
<dbReference type="Proteomes" id="UP000230002">
    <property type="component" value="Unassembled WGS sequence"/>
</dbReference>
<feature type="compositionally biased region" description="Low complexity" evidence="1">
    <location>
        <begin position="1440"/>
        <end position="1449"/>
    </location>
</feature>
<comment type="caution">
    <text evidence="3">The sequence shown here is derived from an EMBL/GenBank/DDBJ whole genome shotgun (WGS) entry which is preliminary data.</text>
</comment>
<feature type="compositionally biased region" description="Basic and acidic residues" evidence="1">
    <location>
        <begin position="1073"/>
        <end position="1082"/>
    </location>
</feature>
<dbReference type="SUPFAM" id="SSF48065">
    <property type="entry name" value="DBL homology domain (DH-domain)"/>
    <property type="match status" value="1"/>
</dbReference>
<dbReference type="PANTHER" id="PTHR45818">
    <property type="entry name" value="PROTEIN VAV"/>
    <property type="match status" value="1"/>
</dbReference>
<feature type="compositionally biased region" description="Polar residues" evidence="1">
    <location>
        <begin position="472"/>
        <end position="487"/>
    </location>
</feature>
<feature type="region of interest" description="Disordered" evidence="1">
    <location>
        <begin position="461"/>
        <end position="522"/>
    </location>
</feature>
<feature type="compositionally biased region" description="Acidic residues" evidence="1">
    <location>
        <begin position="305"/>
        <end position="314"/>
    </location>
</feature>
<evidence type="ECO:0000313" key="4">
    <source>
        <dbReference type="Proteomes" id="UP000230002"/>
    </source>
</evidence>
<feature type="region of interest" description="Disordered" evidence="1">
    <location>
        <begin position="305"/>
        <end position="366"/>
    </location>
</feature>
<protein>
    <recommendedName>
        <fullName evidence="2">DH domain-containing protein</fullName>
    </recommendedName>
</protein>
<feature type="compositionally biased region" description="Low complexity" evidence="1">
    <location>
        <begin position="1396"/>
        <end position="1410"/>
    </location>
</feature>
<feature type="region of interest" description="Disordered" evidence="1">
    <location>
        <begin position="652"/>
        <end position="682"/>
    </location>
</feature>
<feature type="region of interest" description="Disordered" evidence="1">
    <location>
        <begin position="840"/>
        <end position="901"/>
    </location>
</feature>
<feature type="domain" description="DH" evidence="2">
    <location>
        <begin position="374"/>
        <end position="816"/>
    </location>
</feature>
<name>A0A2G8SUK1_9APHY</name>
<feature type="compositionally biased region" description="Low complexity" evidence="1">
    <location>
        <begin position="411"/>
        <end position="421"/>
    </location>
</feature>
<dbReference type="InterPro" id="IPR035899">
    <property type="entry name" value="DBL_dom_sf"/>
</dbReference>
<sequence length="1567" mass="168128">MSASVNVLSPRSSLLDRRGATHNPAVPINLPVPAFVPFPPPPPAPATFPRANPRRPSAGTLSFTPLPPIMASPTLTPEIAHASTSAAVLDTAARKVVLGHANSSTIAPAPQHSVGDYVTHHPFPPNPTWTTCPPTPPPKGPAASRLAPPTPPVDSPASAVDCNAHVDRASPHSRGAVEPSQAWSPTLVTSASLTALTSGGRHARASARRLSLPADLSKPLPRRPGALPGGAPKALPPLPLAPIDRDKDEESLLPSLSRRAPMVQDVMSLTPRAESFAGPGPGPDACETGVARRVGRKLFNLDAEEVDASDEEDAEHQQGAYKEQKRPGRGGNAAYTDLADLDPDPDTERERDTETEMGRARVQEQQRERAERLRRYHALMELLTTEVGYLLDLRALVTVYLDQLFLLSTPTSPQSTTGPASLAPPPLAASQQQTLGVATPGRPMSTFSALSIPSLFPSSRSSFLQPSPLPTPSGSADYLSNSTSDCGSVQERERHTSCPPTTLDGSSRERERDASGSNRMLTLRHGKSRTFGPLLSEKEARAIYRNAQDLLRQHERFVGELRDAVSVTSFRIAFEQGNHSQGRTQRAEEVAEEVERAIELVAAKFVEEAASFGVYETFCPGHNAAGDVVRRVQERSPSAWDAYEQRCALLASNVSPGPHPDDTKEEADLSPTSPTSTELEDVSIPESFAMVAKRRHSTPIGFPSSAASLPDTAARSQLPFPTSSPSSATFAMPTPERRVRWSGHKLKLTDYLIKPVQRICKYPLLLDQLKDKRQARSVSDDDNDALIEPDLTDRSGDTLRRATEAMREMTSRVNRASEKEAHNLRSALIHSRLVFTNPPLPYSTNSGAPQPSASSSPSSEYTSSSHGHSNPVSMSSCSAASPQSASPGSGGASQLPLAPAPIPAPAPGPRIACLTADFVSSLGPCLLAGALDVVQHPVQRAKYLGAFLYAGGYCILAKIPKGGRVYEPRHWFALSEVEVVDIEEDDPLYPYTFRISGYGHHLQLAASCSQEKAIWMAVINDALSTKRAWAREPLSSLQADDRSPTIASSVTVVEDSHPDESLRRLATIQSNSELEKESEMSHETTSTYPSPMKLRYSKTMFRLDGIPGAKAEHHYYVQGSTLSAALSRRSSTASVKAFFAPIAFDLRIARPSGQVRGQVESGLHDVFSESCLAVRAQAQMRGEELFSVRFPGPSRSRQQSTVPRSSSGISLASAMGFSAAKRKYDNVLVSRRKSSVDLDMNAPPVPALPSYATTANSVAELGGPAPSESGGLSFRSKTLAARRQKRPPGSIAPAISTAIAQMSAERQDRPAGPLVQSPDPLTLDSPPGVSRCSSVSSALPSPMDTSPLPIPTPGMSPNGTVRLPDEPSIQRGRGAVPKRSRSLVNNVRSLFHSPRSRSASSSSGRASPSPVLTVDTPSSSDSSNSLMQWLRRASLRRGRTSASSSSANSIVDGHLGHGESRRRMASRTSTDSVALRNQYLDVPRPRGTRDHYNCSPKRHRSLFISSTSSRSRANGVTFRDDTMREKGALASASTNSNGSLTARRSLKNLLLFQRATAMTPVGPSHSR</sequence>
<accession>A0A2G8SUK1</accession>
<feature type="region of interest" description="Disordered" evidence="1">
    <location>
        <begin position="1437"/>
        <end position="1471"/>
    </location>
</feature>
<feature type="region of interest" description="Disordered" evidence="1">
    <location>
        <begin position="772"/>
        <end position="798"/>
    </location>
</feature>
<feature type="compositionally biased region" description="Basic and acidic residues" evidence="1">
    <location>
        <begin position="346"/>
        <end position="366"/>
    </location>
</feature>
<feature type="compositionally biased region" description="Low complexity" evidence="1">
    <location>
        <begin position="846"/>
        <end position="897"/>
    </location>
</feature>
<feature type="compositionally biased region" description="Polar residues" evidence="1">
    <location>
        <begin position="1"/>
        <end position="12"/>
    </location>
</feature>
<dbReference type="InterPro" id="IPR011993">
    <property type="entry name" value="PH-like_dom_sf"/>
</dbReference>
<reference evidence="3 4" key="1">
    <citation type="journal article" date="2015" name="Sci. Rep.">
        <title>Chromosome-level genome map provides insights into diverse defense mechanisms in the medicinal fungus Ganoderma sinense.</title>
        <authorList>
            <person name="Zhu Y."/>
            <person name="Xu J."/>
            <person name="Sun C."/>
            <person name="Zhou S."/>
            <person name="Xu H."/>
            <person name="Nelson D.R."/>
            <person name="Qian J."/>
            <person name="Song J."/>
            <person name="Luo H."/>
            <person name="Xiang L."/>
            <person name="Li Y."/>
            <person name="Xu Z."/>
            <person name="Ji A."/>
            <person name="Wang L."/>
            <person name="Lu S."/>
            <person name="Hayward A."/>
            <person name="Sun W."/>
            <person name="Li X."/>
            <person name="Schwartz D.C."/>
            <person name="Wang Y."/>
            <person name="Chen S."/>
        </authorList>
    </citation>
    <scope>NUCLEOTIDE SEQUENCE [LARGE SCALE GENOMIC DNA]</scope>
    <source>
        <strain evidence="3 4">ZZ0214-1</strain>
    </source>
</reference>
<dbReference type="STRING" id="1077348.A0A2G8SUK1"/>
<dbReference type="Gene3D" id="1.20.900.10">
    <property type="entry name" value="Dbl homology (DH) domain"/>
    <property type="match status" value="3"/>
</dbReference>
<dbReference type="PANTHER" id="PTHR45818:SF3">
    <property type="entry name" value="PROTEIN VAV"/>
    <property type="match status" value="1"/>
</dbReference>
<keyword evidence="4" id="KW-1185">Reference proteome</keyword>
<feature type="region of interest" description="Disordered" evidence="1">
    <location>
        <begin position="702"/>
        <end position="735"/>
    </location>
</feature>
<feature type="compositionally biased region" description="Low complexity" evidence="1">
    <location>
        <begin position="719"/>
        <end position="734"/>
    </location>
</feature>